<dbReference type="Gene3D" id="1.10.225.10">
    <property type="entry name" value="Saposin-like"/>
    <property type="match status" value="2"/>
</dbReference>
<dbReference type="GO" id="GO:0016020">
    <property type="term" value="C:membrane"/>
    <property type="evidence" value="ECO:0007669"/>
    <property type="project" value="GOC"/>
</dbReference>
<dbReference type="Proteomes" id="UP000728032">
    <property type="component" value="Unassembled WGS sequence"/>
</dbReference>
<protein>
    <recommendedName>
        <fullName evidence="3">Saposin B-type domain-containing protein</fullName>
    </recommendedName>
</protein>
<feature type="non-terminal residue" evidence="4">
    <location>
        <position position="1"/>
    </location>
</feature>
<keyword evidence="2" id="KW-0325">Glycoprotein</keyword>
<dbReference type="InterPro" id="IPR011001">
    <property type="entry name" value="Saposin-like"/>
</dbReference>
<dbReference type="InterPro" id="IPR008373">
    <property type="entry name" value="Saposin"/>
</dbReference>
<dbReference type="Pfam" id="PF05184">
    <property type="entry name" value="SapB_1"/>
    <property type="match status" value="1"/>
</dbReference>
<dbReference type="PROSITE" id="PS50015">
    <property type="entry name" value="SAP_B"/>
    <property type="match status" value="2"/>
</dbReference>
<evidence type="ECO:0000256" key="2">
    <source>
        <dbReference type="ARBA" id="ARBA00023180"/>
    </source>
</evidence>
<dbReference type="EMBL" id="OC969940">
    <property type="protein sequence ID" value="CAD7666657.1"/>
    <property type="molecule type" value="Genomic_DNA"/>
</dbReference>
<evidence type="ECO:0000313" key="5">
    <source>
        <dbReference type="Proteomes" id="UP000728032"/>
    </source>
</evidence>
<dbReference type="InterPro" id="IPR008138">
    <property type="entry name" value="SapB_2"/>
</dbReference>
<dbReference type="InterPro" id="IPR008139">
    <property type="entry name" value="SaposinB_dom"/>
</dbReference>
<dbReference type="PANTHER" id="PTHR11480">
    <property type="entry name" value="SAPOSIN-RELATED"/>
    <property type="match status" value="1"/>
</dbReference>
<evidence type="ECO:0000259" key="3">
    <source>
        <dbReference type="PROSITE" id="PS50015"/>
    </source>
</evidence>
<keyword evidence="1" id="KW-1015">Disulfide bond</keyword>
<dbReference type="PANTHER" id="PTHR11480:SF3">
    <property type="entry name" value="BCDNA.GH08312"/>
    <property type="match status" value="1"/>
</dbReference>
<proteinExistence type="predicted"/>
<dbReference type="SUPFAM" id="SSF47862">
    <property type="entry name" value="Saposin"/>
    <property type="match status" value="1"/>
</dbReference>
<organism evidence="4">
    <name type="scientific">Oppiella nova</name>
    <dbReference type="NCBI Taxonomy" id="334625"/>
    <lineage>
        <taxon>Eukaryota</taxon>
        <taxon>Metazoa</taxon>
        <taxon>Ecdysozoa</taxon>
        <taxon>Arthropoda</taxon>
        <taxon>Chelicerata</taxon>
        <taxon>Arachnida</taxon>
        <taxon>Acari</taxon>
        <taxon>Acariformes</taxon>
        <taxon>Sarcoptiformes</taxon>
        <taxon>Oribatida</taxon>
        <taxon>Brachypylina</taxon>
        <taxon>Oppioidea</taxon>
        <taxon>Oppiidae</taxon>
        <taxon>Oppiella</taxon>
    </lineage>
</organism>
<dbReference type="PRINTS" id="PR01797">
    <property type="entry name" value="SAPOSIN"/>
</dbReference>
<sequence>MQVVITKEACDTFIQQYGPQVLNLIAQKLFDPSTVCQKELNLCANTTSVAVEPIQPQQDFQLIQQNQKCDLCVSLVQQMDTLLENPAFDKEVSKIVEKACHPLARARRVECELMVEAFAPYFLQMIGSLNDANQICRVSDV</sequence>
<dbReference type="AlphaFoldDB" id="A0A7R9MUQ5"/>
<reference evidence="4" key="1">
    <citation type="submission" date="2020-11" db="EMBL/GenBank/DDBJ databases">
        <authorList>
            <person name="Tran Van P."/>
        </authorList>
    </citation>
    <scope>NUCLEOTIDE SEQUENCE</scope>
</reference>
<dbReference type="InterPro" id="IPR051428">
    <property type="entry name" value="Sphingo_Act-Surfact_Prot"/>
</dbReference>
<dbReference type="InterPro" id="IPR007856">
    <property type="entry name" value="SapB_1"/>
</dbReference>
<accession>A0A7R9MUQ5</accession>
<dbReference type="EMBL" id="CAJPVJ010055115">
    <property type="protein sequence ID" value="CAG2183575.1"/>
    <property type="molecule type" value="Genomic_DNA"/>
</dbReference>
<feature type="domain" description="Saposin B-type" evidence="3">
    <location>
        <begin position="5"/>
        <end position="47"/>
    </location>
</feature>
<dbReference type="Pfam" id="PF03489">
    <property type="entry name" value="SapB_2"/>
    <property type="match status" value="1"/>
</dbReference>
<evidence type="ECO:0000313" key="4">
    <source>
        <dbReference type="EMBL" id="CAD7666657.1"/>
    </source>
</evidence>
<feature type="domain" description="Saposin B-type" evidence="3">
    <location>
        <begin position="65"/>
        <end position="141"/>
    </location>
</feature>
<gene>
    <name evidence="4" type="ORF">ONB1V03_LOCUS22995</name>
</gene>
<name>A0A7R9MUQ5_9ACAR</name>
<evidence type="ECO:0000256" key="1">
    <source>
        <dbReference type="ARBA" id="ARBA00023157"/>
    </source>
</evidence>
<dbReference type="OrthoDB" id="69496at2759"/>
<dbReference type="GO" id="GO:0006665">
    <property type="term" value="P:sphingolipid metabolic process"/>
    <property type="evidence" value="ECO:0007669"/>
    <property type="project" value="InterPro"/>
</dbReference>
<dbReference type="GO" id="GO:0005764">
    <property type="term" value="C:lysosome"/>
    <property type="evidence" value="ECO:0007669"/>
    <property type="project" value="InterPro"/>
</dbReference>
<keyword evidence="5" id="KW-1185">Reference proteome</keyword>
<dbReference type="SMART" id="SM00741">
    <property type="entry name" value="SapB"/>
    <property type="match status" value="1"/>
</dbReference>